<dbReference type="InterPro" id="IPR023198">
    <property type="entry name" value="PGP-like_dom2"/>
</dbReference>
<dbReference type="PANTHER" id="PTHR43481:SF4">
    <property type="entry name" value="GLYCEROL-1-PHOSPHATE PHOSPHOHYDROLASE 1-RELATED"/>
    <property type="match status" value="1"/>
</dbReference>
<dbReference type="PANTHER" id="PTHR43481">
    <property type="entry name" value="FRUCTOSE-1-PHOSPHATE PHOSPHATASE"/>
    <property type="match status" value="1"/>
</dbReference>
<dbReference type="SUPFAM" id="SSF56784">
    <property type="entry name" value="HAD-like"/>
    <property type="match status" value="1"/>
</dbReference>
<dbReference type="GO" id="GO:0050308">
    <property type="term" value="F:sugar-phosphatase activity"/>
    <property type="evidence" value="ECO:0007669"/>
    <property type="project" value="TreeGrafter"/>
</dbReference>
<dbReference type="Gene3D" id="1.10.150.240">
    <property type="entry name" value="Putative phosphatase, domain 2"/>
    <property type="match status" value="1"/>
</dbReference>
<dbReference type="EMBL" id="LK052938">
    <property type="protein sequence ID" value="CDR38132.1"/>
    <property type="molecule type" value="Genomic_DNA"/>
</dbReference>
<protein>
    <submittedName>
        <fullName evidence="1">RHTO0S03e04236g1_1</fullName>
    </submittedName>
</protein>
<dbReference type="SFLD" id="SFLDS00003">
    <property type="entry name" value="Haloacid_Dehalogenase"/>
    <property type="match status" value="1"/>
</dbReference>
<dbReference type="InterPro" id="IPR023214">
    <property type="entry name" value="HAD_sf"/>
</dbReference>
<name>A0A061ATS8_RHOTO</name>
<reference evidence="1" key="1">
    <citation type="journal article" date="2014" name="Genome Announc.">
        <title>Draft genome sequence of Rhodosporidium toruloides CECT1137, an oleaginous yeast of biotechnological interest.</title>
        <authorList>
            <person name="Morin N."/>
            <person name="Calcas X."/>
            <person name="Devillers H."/>
            <person name="Durrens P."/>
            <person name="Sherman D.J."/>
            <person name="Nicaud J.-M."/>
            <person name="Neuveglise C."/>
        </authorList>
    </citation>
    <scope>NUCLEOTIDE SEQUENCE</scope>
    <source>
        <strain evidence="1">CECT1137</strain>
    </source>
</reference>
<dbReference type="InterPro" id="IPR051806">
    <property type="entry name" value="HAD-like_SPP"/>
</dbReference>
<dbReference type="OrthoDB" id="40579at2759"/>
<dbReference type="InterPro" id="IPR041492">
    <property type="entry name" value="HAD_2"/>
</dbReference>
<organism evidence="1">
    <name type="scientific">Rhodotorula toruloides</name>
    <name type="common">Yeast</name>
    <name type="synonym">Rhodosporidium toruloides</name>
    <dbReference type="NCBI Taxonomy" id="5286"/>
    <lineage>
        <taxon>Eukaryota</taxon>
        <taxon>Fungi</taxon>
        <taxon>Dikarya</taxon>
        <taxon>Basidiomycota</taxon>
        <taxon>Pucciniomycotina</taxon>
        <taxon>Microbotryomycetes</taxon>
        <taxon>Sporidiobolales</taxon>
        <taxon>Sporidiobolaceae</taxon>
        <taxon>Rhodotorula</taxon>
    </lineage>
</organism>
<dbReference type="Pfam" id="PF13419">
    <property type="entry name" value="HAD_2"/>
    <property type="match status" value="1"/>
</dbReference>
<gene>
    <name evidence="1" type="ORF">RHTO0S_03e04236g</name>
</gene>
<evidence type="ECO:0000313" key="1">
    <source>
        <dbReference type="EMBL" id="CDR38132.1"/>
    </source>
</evidence>
<sequence>MPAVELTVKAILFDSDGTLIDSTPAVKRTIARWCAVQQVDPREFAAAQHGTRAKDLLRRFATTPKKGSEMSEEELDAAVEELEKSVGETARQMKAHGEGSGIVALPGVLELLAKLQGGGAQWGIVTSATRIHAVPALEIAGILAPPVMVTGEQVSAGKPSPEPYLIGIDRLRDLQPDLMPLDVLVVEDAPAGFESAYSAGARLLAVCTEPVEAAEVQEAASKVNGAVVVKDLTAVSVLQCSSESITLRVELADIVV</sequence>
<dbReference type="InterPro" id="IPR036412">
    <property type="entry name" value="HAD-like_sf"/>
</dbReference>
<accession>A0A061ATS8</accession>
<dbReference type="SFLD" id="SFLDG01129">
    <property type="entry name" value="C1.5:_HAD__Beta-PGM__Phosphata"/>
    <property type="match status" value="1"/>
</dbReference>
<dbReference type="AlphaFoldDB" id="A0A061ATS8"/>
<proteinExistence type="predicted"/>
<dbReference type="Gene3D" id="3.40.50.1000">
    <property type="entry name" value="HAD superfamily/HAD-like"/>
    <property type="match status" value="1"/>
</dbReference>